<accession>A0A4S4M821</accession>
<dbReference type="OrthoDB" id="2017893at2759"/>
<organism evidence="8 9">
    <name type="scientific">Bondarzewia mesenterica</name>
    <dbReference type="NCBI Taxonomy" id="1095465"/>
    <lineage>
        <taxon>Eukaryota</taxon>
        <taxon>Fungi</taxon>
        <taxon>Dikarya</taxon>
        <taxon>Basidiomycota</taxon>
        <taxon>Agaricomycotina</taxon>
        <taxon>Agaricomycetes</taxon>
        <taxon>Russulales</taxon>
        <taxon>Bondarzewiaceae</taxon>
        <taxon>Bondarzewia</taxon>
    </lineage>
</organism>
<feature type="compositionally biased region" description="Low complexity" evidence="5">
    <location>
        <begin position="576"/>
        <end position="589"/>
    </location>
</feature>
<feature type="compositionally biased region" description="Polar residues" evidence="5">
    <location>
        <begin position="29"/>
        <end position="46"/>
    </location>
</feature>
<proteinExistence type="inferred from homology"/>
<evidence type="ECO:0000256" key="2">
    <source>
        <dbReference type="ARBA" id="ARBA00013064"/>
    </source>
</evidence>
<comment type="caution">
    <text evidence="8">The sequence shown here is derived from an EMBL/GenBank/DDBJ whole genome shotgun (WGS) entry which is preliminary data.</text>
</comment>
<evidence type="ECO:0000259" key="7">
    <source>
        <dbReference type="PROSITE" id="PS50056"/>
    </source>
</evidence>
<dbReference type="GO" id="GO:0017017">
    <property type="term" value="F:MAP kinase tyrosine/serine/threonine phosphatase activity"/>
    <property type="evidence" value="ECO:0007669"/>
    <property type="project" value="TreeGrafter"/>
</dbReference>
<gene>
    <name evidence="8" type="ORF">EW146_g91</name>
</gene>
<dbReference type="SMART" id="SM00195">
    <property type="entry name" value="DSPc"/>
    <property type="match status" value="1"/>
</dbReference>
<dbReference type="EMBL" id="SGPL01000002">
    <property type="protein sequence ID" value="THH21484.1"/>
    <property type="molecule type" value="Genomic_DNA"/>
</dbReference>
<reference evidence="8 9" key="1">
    <citation type="submission" date="2019-02" db="EMBL/GenBank/DDBJ databases">
        <title>Genome sequencing of the rare red list fungi Bondarzewia mesenterica.</title>
        <authorList>
            <person name="Buettner E."/>
            <person name="Kellner H."/>
        </authorList>
    </citation>
    <scope>NUCLEOTIDE SEQUENCE [LARGE SCALE GENOMIC DNA]</scope>
    <source>
        <strain evidence="8 9">DSM 108281</strain>
    </source>
</reference>
<feature type="domain" description="Tyrosine-protein phosphatase" evidence="6">
    <location>
        <begin position="130"/>
        <end position="320"/>
    </location>
</feature>
<dbReference type="PROSITE" id="PS00383">
    <property type="entry name" value="TYR_PHOSPHATASE_1"/>
    <property type="match status" value="1"/>
</dbReference>
<dbReference type="InterPro" id="IPR000340">
    <property type="entry name" value="Dual-sp_phosphatase_cat-dom"/>
</dbReference>
<dbReference type="SUPFAM" id="SSF52799">
    <property type="entry name" value="(Phosphotyrosine protein) phosphatases II"/>
    <property type="match status" value="1"/>
</dbReference>
<dbReference type="Pfam" id="PF00782">
    <property type="entry name" value="DSPc"/>
    <property type="match status" value="1"/>
</dbReference>
<evidence type="ECO:0000259" key="6">
    <source>
        <dbReference type="PROSITE" id="PS50054"/>
    </source>
</evidence>
<dbReference type="InterPro" id="IPR016130">
    <property type="entry name" value="Tyr_Pase_AS"/>
</dbReference>
<keyword evidence="3" id="KW-0378">Hydrolase</keyword>
<feature type="region of interest" description="Disordered" evidence="5">
    <location>
        <begin position="1"/>
        <end position="58"/>
    </location>
</feature>
<sequence length="703" mass="75931">MPRKKGPPAALRIDTPTQNPSVALALGDSSASNSAISPATSDSESSFFPPPNLPRSTRNMKRLSLALPSARSSSSSLAIPHPDSQTGDLPDAAVPGRPRRLSVVSLPVTTAPALLRGEEEGSPSAPYLDGPIEILPKIWLGSEDNARNWPGLIERGIRSILNVAKEVSTPFDTTTSQSLRSFASTPNLTKTLREQHDTYYPAHKLSGRPGMHYLKLQWSHGQSDLVQYGFTAAMSFVDQALERGDGVLIHCQCGISRSATLVIGLVMRAAASRSPNVPPAIWELKGMQGAYAYVKEKSQWVGPNMSLIYQLLEYERALRGDASSGSSEQYSVIEAEEEWGRRRQMLDEASDPEEEGRESSEIMREARALDKAMEDRLVARKSSNSSMGSGIGMGAAWKSRYGARKRAGSIASNMTSNSILSEDLVEEDEEQELLGTGGGFDRTSIATTSSTRIDVERVDDTGSMPTTDSENDNRQATPIAPRNRRPPRLPPSAPASKSSFTLPPIPATAFKSSFTLPPVPPSATKSTFSLPPVPPSATKSSFDIPPRPSSHKPKRRPPPLGLLPPVPHSPVAIIDVPSSVRPTPTATPRVRTESRKPSTPPLHLRKPKNLTLSAQTNTRQIPLATPSQTLFVFPPSPTLTARTPSAMTLTSNHVSVPFPSSSTPRVSKFQKHGRTRSLMGFLAPPTPTTAHSRVDARGWFGDK</sequence>
<evidence type="ECO:0000313" key="9">
    <source>
        <dbReference type="Proteomes" id="UP000310158"/>
    </source>
</evidence>
<dbReference type="GO" id="GO:0043409">
    <property type="term" value="P:negative regulation of MAPK cascade"/>
    <property type="evidence" value="ECO:0007669"/>
    <property type="project" value="TreeGrafter"/>
</dbReference>
<dbReference type="PROSITE" id="PS50054">
    <property type="entry name" value="TYR_PHOSPHATASE_DUAL"/>
    <property type="match status" value="1"/>
</dbReference>
<dbReference type="PANTHER" id="PTHR10159">
    <property type="entry name" value="DUAL SPECIFICITY PROTEIN PHOSPHATASE"/>
    <property type="match status" value="1"/>
</dbReference>
<dbReference type="EC" id="3.1.3.48" evidence="2"/>
<dbReference type="GO" id="GO:0033550">
    <property type="term" value="F:MAP kinase tyrosine phosphatase activity"/>
    <property type="evidence" value="ECO:0007669"/>
    <property type="project" value="TreeGrafter"/>
</dbReference>
<feature type="domain" description="Tyrosine specific protein phosphatases" evidence="7">
    <location>
        <begin position="228"/>
        <end position="299"/>
    </location>
</feature>
<dbReference type="InterPro" id="IPR020422">
    <property type="entry name" value="TYR_PHOSPHATASE_DUAL_dom"/>
</dbReference>
<dbReference type="InterPro" id="IPR029021">
    <property type="entry name" value="Prot-tyrosine_phosphatase-like"/>
</dbReference>
<feature type="region of interest" description="Disordered" evidence="5">
    <location>
        <begin position="71"/>
        <end position="100"/>
    </location>
</feature>
<keyword evidence="9" id="KW-1185">Reference proteome</keyword>
<feature type="region of interest" description="Disordered" evidence="5">
    <location>
        <begin position="520"/>
        <end position="606"/>
    </location>
</feature>
<dbReference type="Gene3D" id="3.90.190.10">
    <property type="entry name" value="Protein tyrosine phosphatase superfamily"/>
    <property type="match status" value="1"/>
</dbReference>
<dbReference type="AlphaFoldDB" id="A0A4S4M821"/>
<protein>
    <recommendedName>
        <fullName evidence="2">protein-tyrosine-phosphatase</fullName>
        <ecNumber evidence="2">3.1.3.48</ecNumber>
    </recommendedName>
</protein>
<evidence type="ECO:0000256" key="3">
    <source>
        <dbReference type="ARBA" id="ARBA00022801"/>
    </source>
</evidence>
<feature type="compositionally biased region" description="Pro residues" evidence="5">
    <location>
        <begin position="558"/>
        <end position="568"/>
    </location>
</feature>
<dbReference type="PROSITE" id="PS50056">
    <property type="entry name" value="TYR_PHOSPHATASE_2"/>
    <property type="match status" value="1"/>
</dbReference>
<evidence type="ECO:0000256" key="5">
    <source>
        <dbReference type="SAM" id="MobiDB-lite"/>
    </source>
</evidence>
<dbReference type="Proteomes" id="UP000310158">
    <property type="component" value="Unassembled WGS sequence"/>
</dbReference>
<dbReference type="GO" id="GO:0008330">
    <property type="term" value="F:protein tyrosine/threonine phosphatase activity"/>
    <property type="evidence" value="ECO:0007669"/>
    <property type="project" value="TreeGrafter"/>
</dbReference>
<comment type="similarity">
    <text evidence="1">Belongs to the protein-tyrosine phosphatase family. Non-receptor class dual specificity subfamily.</text>
</comment>
<feature type="compositionally biased region" description="Low complexity" evidence="5">
    <location>
        <begin position="442"/>
        <end position="452"/>
    </location>
</feature>
<feature type="region of interest" description="Disordered" evidence="5">
    <location>
        <begin position="425"/>
        <end position="504"/>
    </location>
</feature>
<evidence type="ECO:0000313" key="8">
    <source>
        <dbReference type="EMBL" id="THH21484.1"/>
    </source>
</evidence>
<dbReference type="GO" id="GO:0005737">
    <property type="term" value="C:cytoplasm"/>
    <property type="evidence" value="ECO:0007669"/>
    <property type="project" value="TreeGrafter"/>
</dbReference>
<dbReference type="InterPro" id="IPR000387">
    <property type="entry name" value="Tyr_Pase_dom"/>
</dbReference>
<keyword evidence="4" id="KW-0904">Protein phosphatase</keyword>
<dbReference type="PANTHER" id="PTHR10159:SF519">
    <property type="entry name" value="DUAL SPECIFICITY PROTEIN PHOSPHATASE MPK3"/>
    <property type="match status" value="1"/>
</dbReference>
<feature type="region of interest" description="Disordered" evidence="5">
    <location>
        <begin position="343"/>
        <end position="362"/>
    </location>
</feature>
<feature type="compositionally biased region" description="Basic and acidic residues" evidence="5">
    <location>
        <begin position="692"/>
        <end position="703"/>
    </location>
</feature>
<feature type="region of interest" description="Disordered" evidence="5">
    <location>
        <begin position="678"/>
        <end position="703"/>
    </location>
</feature>
<name>A0A4S4M821_9AGAM</name>
<evidence type="ECO:0000256" key="4">
    <source>
        <dbReference type="ARBA" id="ARBA00022912"/>
    </source>
</evidence>
<evidence type="ECO:0000256" key="1">
    <source>
        <dbReference type="ARBA" id="ARBA00008601"/>
    </source>
</evidence>